<dbReference type="InterPro" id="IPR000477">
    <property type="entry name" value="RT_dom"/>
</dbReference>
<comment type="caution">
    <text evidence="2">The sequence shown here is derived from an EMBL/GenBank/DDBJ whole genome shotgun (WGS) entry which is preliminary data.</text>
</comment>
<evidence type="ECO:0000259" key="1">
    <source>
        <dbReference type="Pfam" id="PF00078"/>
    </source>
</evidence>
<name>A0A388LU14_CHABU</name>
<dbReference type="EMBL" id="BFEA01000533">
    <property type="protein sequence ID" value="GBG85749.1"/>
    <property type="molecule type" value="Genomic_DNA"/>
</dbReference>
<organism evidence="2 3">
    <name type="scientific">Chara braunii</name>
    <name type="common">Braun's stonewort</name>
    <dbReference type="NCBI Taxonomy" id="69332"/>
    <lineage>
        <taxon>Eukaryota</taxon>
        <taxon>Viridiplantae</taxon>
        <taxon>Streptophyta</taxon>
        <taxon>Charophyceae</taxon>
        <taxon>Charales</taxon>
        <taxon>Characeae</taxon>
        <taxon>Chara</taxon>
    </lineage>
</organism>
<proteinExistence type="predicted"/>
<dbReference type="Proteomes" id="UP000265515">
    <property type="component" value="Unassembled WGS sequence"/>
</dbReference>
<accession>A0A388LU14</accession>
<sequence length="1220" mass="140538">MCFDDGVYPAEIDPGEMVVEGREVRFKLNTSLDEIKVKWLKERTVTVIFKEAARFLARNIKDDLVRAFEDGWIMGNSTLQHNNRRGRLKIEGPGVASYVAKTREVADFIKTEGQVEITLGSETYKVLFKPWMTRAEFREERRQEEERSFWVMALQVPLDDMPFIYAQIEKAIGRIVLAHPTDAYPARPALVNAWFDLELDARIPPSVGSADNFFTKSKIADVEEEHNIEDPVQLNQARFQRSNRDQWHHRVLPIQVEVIKAQKDKFATQAEWWGVGSRILSNLLNVFSRILAQNRNKEERRLRKKVQQAEQKMKQHPISELTWGKERVRRLAEWDQKQQEESELWTERTKVKGMAVYVRMTRETFQRLAPARSGPTMKELKHPFDTSEPVASRPQDICNYAVACYKDIMTSRRLGEGANTDLLQGSAHWDNTTVRLSRQGRLDLDRPVTKEEVGEAFRVMAGGKTPGNDGLPVEFYRDHWEVMREDLTEIYNEIQLGGNLPVSALEVLEVVSRDEMDMSVLLLDMEKAYDLVNWSYVLTSLRRMGFGEVFCTWVVALYSHSAASVMVNGHIFQPFQLTQSLRQGFPLTPLLFVVHLEILLNNVRNNTQIVGLEVGCRPCKVKAPADDLFAVSVNSQSSMSALRLCLRQYETLSEAAINWSKSVYLLPEKYAPAVDWGMKRVKPQESERFLGVQIALTSCVLRQEEILQSKVSQKLSNWGTAAHISLFGRALVVNVALLALLTYVGNVRPISKKTQAVVKRKATKFVWRPRAEEGEAAMSKVTWDLICAPRHAGGLGMVDPGRRNQALLARWVLRAIMEEKEKHWILLAEVILSREWQLSRAEDVWACVWIESYLRRRIKSEFWGAVLQAWRAVKPDMLSEPQTKQEVLEQILFENPRIRGPDGMTLKANGDSGSFGRAWMERGVVRIRNMWDKFSGCWLNEEVLRGKLFPCKFTKLRKTQILEAIPEEWLLVFSPSYPDPTGTWYEQLAAEEAEAGAPRRFLKIVEQSEDKFTIVPIGRLEQVRVRERVEDDGEWRVWIWKAGKPIKQLKADPNQWVWRSRGPHGEHVRLDEFTLNLAQEVLAPLRTPLMTASERWSRILSVDSPRISHALSSCWKQISDAPNPRAAALLWLESLLATPSAVSLNSREILVELQCKRCSWSFESTPHIWWDCPASRRIWDWWAKQWGVWTDHVMKWDRDWVLLGGLPDNIHGERGWGYVA</sequence>
<dbReference type="OrthoDB" id="1932527at2759"/>
<evidence type="ECO:0000313" key="2">
    <source>
        <dbReference type="EMBL" id="GBG85749.1"/>
    </source>
</evidence>
<keyword evidence="3" id="KW-1185">Reference proteome</keyword>
<dbReference type="PANTHER" id="PTHR31635">
    <property type="entry name" value="REVERSE TRANSCRIPTASE DOMAIN-CONTAINING PROTEIN-RELATED"/>
    <property type="match status" value="1"/>
</dbReference>
<reference evidence="2 3" key="1">
    <citation type="journal article" date="2018" name="Cell">
        <title>The Chara Genome: Secondary Complexity and Implications for Plant Terrestrialization.</title>
        <authorList>
            <person name="Nishiyama T."/>
            <person name="Sakayama H."/>
            <person name="Vries J.D."/>
            <person name="Buschmann H."/>
            <person name="Saint-Marcoux D."/>
            <person name="Ullrich K.K."/>
            <person name="Haas F.B."/>
            <person name="Vanderstraeten L."/>
            <person name="Becker D."/>
            <person name="Lang D."/>
            <person name="Vosolsobe S."/>
            <person name="Rombauts S."/>
            <person name="Wilhelmsson P.K.I."/>
            <person name="Janitza P."/>
            <person name="Kern R."/>
            <person name="Heyl A."/>
            <person name="Rumpler F."/>
            <person name="Villalobos L.I.A.C."/>
            <person name="Clay J.M."/>
            <person name="Skokan R."/>
            <person name="Toyoda A."/>
            <person name="Suzuki Y."/>
            <person name="Kagoshima H."/>
            <person name="Schijlen E."/>
            <person name="Tajeshwar N."/>
            <person name="Catarino B."/>
            <person name="Hetherington A.J."/>
            <person name="Saltykova A."/>
            <person name="Bonnot C."/>
            <person name="Breuninger H."/>
            <person name="Symeonidi A."/>
            <person name="Radhakrishnan G.V."/>
            <person name="Van Nieuwerburgh F."/>
            <person name="Deforce D."/>
            <person name="Chang C."/>
            <person name="Karol K.G."/>
            <person name="Hedrich R."/>
            <person name="Ulvskov P."/>
            <person name="Glockner G."/>
            <person name="Delwiche C.F."/>
            <person name="Petrasek J."/>
            <person name="Van de Peer Y."/>
            <person name="Friml J."/>
            <person name="Beilby M."/>
            <person name="Dolan L."/>
            <person name="Kohara Y."/>
            <person name="Sugano S."/>
            <person name="Fujiyama A."/>
            <person name="Delaux P.-M."/>
            <person name="Quint M."/>
            <person name="TheiBen G."/>
            <person name="Hagemann M."/>
            <person name="Harholt J."/>
            <person name="Dunand C."/>
            <person name="Zachgo S."/>
            <person name="Langdale J."/>
            <person name="Maumus F."/>
            <person name="Straeten D.V.D."/>
            <person name="Gould S.B."/>
            <person name="Rensing S.A."/>
        </authorList>
    </citation>
    <scope>NUCLEOTIDE SEQUENCE [LARGE SCALE GENOMIC DNA]</scope>
    <source>
        <strain evidence="2 3">S276</strain>
    </source>
</reference>
<protein>
    <recommendedName>
        <fullName evidence="1">Reverse transcriptase domain-containing protein</fullName>
    </recommendedName>
</protein>
<dbReference type="AlphaFoldDB" id="A0A388LU14"/>
<dbReference type="Pfam" id="PF00078">
    <property type="entry name" value="RVT_1"/>
    <property type="match status" value="1"/>
</dbReference>
<dbReference type="PANTHER" id="PTHR31635:SF196">
    <property type="entry name" value="REVERSE TRANSCRIPTASE DOMAIN-CONTAINING PROTEIN-RELATED"/>
    <property type="match status" value="1"/>
</dbReference>
<dbReference type="Gramene" id="GBG85749">
    <property type="protein sequence ID" value="GBG85749"/>
    <property type="gene ID" value="CBR_g40478"/>
</dbReference>
<evidence type="ECO:0000313" key="3">
    <source>
        <dbReference type="Proteomes" id="UP000265515"/>
    </source>
</evidence>
<gene>
    <name evidence="2" type="ORF">CBR_g40478</name>
</gene>
<feature type="domain" description="Reverse transcriptase" evidence="1">
    <location>
        <begin position="505"/>
        <end position="694"/>
    </location>
</feature>